<evidence type="ECO:0000313" key="2">
    <source>
        <dbReference type="Proteomes" id="UP001500340"/>
    </source>
</evidence>
<dbReference type="Proteomes" id="UP001500340">
    <property type="component" value="Unassembled WGS sequence"/>
</dbReference>
<reference evidence="2" key="1">
    <citation type="journal article" date="2019" name="Int. J. Syst. Evol. Microbiol.">
        <title>The Global Catalogue of Microorganisms (GCM) 10K type strain sequencing project: providing services to taxonomists for standard genome sequencing and annotation.</title>
        <authorList>
            <consortium name="The Broad Institute Genomics Platform"/>
            <consortium name="The Broad Institute Genome Sequencing Center for Infectious Disease"/>
            <person name="Wu L."/>
            <person name="Ma J."/>
        </authorList>
    </citation>
    <scope>NUCLEOTIDE SEQUENCE [LARGE SCALE GENOMIC DNA]</scope>
    <source>
        <strain evidence="2">JCM 12774</strain>
    </source>
</reference>
<proteinExistence type="predicted"/>
<sequence length="57" mass="6549">MDISMGADEVINRIKQLQSNGEPISKKQVKQQNPELMRSALYYFPSWEHALKNADIS</sequence>
<dbReference type="EMBL" id="BAAACX010000027">
    <property type="protein sequence ID" value="GAA0411248.1"/>
    <property type="molecule type" value="Genomic_DNA"/>
</dbReference>
<protein>
    <submittedName>
        <fullName evidence="1">Uncharacterized protein</fullName>
    </submittedName>
</protein>
<organism evidence="1 2">
    <name type="scientific">Paenibacillus motobuensis</name>
    <dbReference type="NCBI Taxonomy" id="295324"/>
    <lineage>
        <taxon>Bacteria</taxon>
        <taxon>Bacillati</taxon>
        <taxon>Bacillota</taxon>
        <taxon>Bacilli</taxon>
        <taxon>Bacillales</taxon>
        <taxon>Paenibacillaceae</taxon>
        <taxon>Paenibacillus</taxon>
    </lineage>
</organism>
<keyword evidence="2" id="KW-1185">Reference proteome</keyword>
<evidence type="ECO:0000313" key="1">
    <source>
        <dbReference type="EMBL" id="GAA0411248.1"/>
    </source>
</evidence>
<gene>
    <name evidence="1" type="ORF">GCM10008933_46810</name>
</gene>
<dbReference type="RefSeq" id="WP_251415859.1">
    <property type="nucleotide sequence ID" value="NZ_BAAACX010000027.1"/>
</dbReference>
<name>A0ABP3IQ31_9BACL</name>
<comment type="caution">
    <text evidence="1">The sequence shown here is derived from an EMBL/GenBank/DDBJ whole genome shotgun (WGS) entry which is preliminary data.</text>
</comment>
<accession>A0ABP3IQ31</accession>